<evidence type="ECO:0000256" key="7">
    <source>
        <dbReference type="ARBA" id="ARBA00022723"/>
    </source>
</evidence>
<feature type="binding site" evidence="15">
    <location>
        <position position="356"/>
    </location>
    <ligand>
        <name>Zn(2+)</name>
        <dbReference type="ChEBI" id="CHEBI:29105"/>
        <label>2</label>
    </ligand>
</feature>
<dbReference type="PROSITE" id="PS00758">
    <property type="entry name" value="ARGE_DAPE_CPG2_1"/>
    <property type="match status" value="1"/>
</dbReference>
<evidence type="ECO:0000256" key="6">
    <source>
        <dbReference type="ARBA" id="ARBA00022605"/>
    </source>
</evidence>
<evidence type="ECO:0000313" key="17">
    <source>
        <dbReference type="EMBL" id="MBO8415479.1"/>
    </source>
</evidence>
<dbReference type="Proteomes" id="UP000823631">
    <property type="component" value="Unassembled WGS sequence"/>
</dbReference>
<evidence type="ECO:0000256" key="13">
    <source>
        <dbReference type="ARBA" id="ARBA00031891"/>
    </source>
</evidence>
<keyword evidence="8 15" id="KW-0378">Hydrolase</keyword>
<evidence type="ECO:0000256" key="1">
    <source>
        <dbReference type="ARBA" id="ARBA00005130"/>
    </source>
</evidence>
<reference evidence="17" key="2">
    <citation type="journal article" date="2021" name="PeerJ">
        <title>Extensive microbial diversity within the chicken gut microbiome revealed by metagenomics and culture.</title>
        <authorList>
            <person name="Gilroy R."/>
            <person name="Ravi A."/>
            <person name="Getino M."/>
            <person name="Pursley I."/>
            <person name="Horton D.L."/>
            <person name="Alikhan N.F."/>
            <person name="Baker D."/>
            <person name="Gharbi K."/>
            <person name="Hall N."/>
            <person name="Watson M."/>
            <person name="Adriaenssens E.M."/>
            <person name="Foster-Nyarko E."/>
            <person name="Jarju S."/>
            <person name="Secka A."/>
            <person name="Antonio M."/>
            <person name="Oren A."/>
            <person name="Chaudhuri R.R."/>
            <person name="La Ragione R."/>
            <person name="Hildebrand F."/>
            <person name="Pallen M.J."/>
        </authorList>
    </citation>
    <scope>NUCLEOTIDE SEQUENCE</scope>
    <source>
        <strain evidence="17">17213</strain>
    </source>
</reference>
<dbReference type="InterPro" id="IPR036264">
    <property type="entry name" value="Bact_exopeptidase_dim_dom"/>
</dbReference>
<dbReference type="GO" id="GO:0009014">
    <property type="term" value="F:succinyl-diaminopimelate desuccinylase activity"/>
    <property type="evidence" value="ECO:0007669"/>
    <property type="project" value="UniProtKB-UniRule"/>
</dbReference>
<dbReference type="GO" id="GO:0008270">
    <property type="term" value="F:zinc ion binding"/>
    <property type="evidence" value="ECO:0007669"/>
    <property type="project" value="UniProtKB-UniRule"/>
</dbReference>
<dbReference type="NCBIfam" id="TIGR01246">
    <property type="entry name" value="dapE_proteo"/>
    <property type="match status" value="1"/>
</dbReference>
<evidence type="ECO:0000256" key="11">
    <source>
        <dbReference type="ARBA" id="ARBA00023154"/>
    </source>
</evidence>
<dbReference type="EC" id="3.5.1.18" evidence="4 15"/>
<dbReference type="InterPro" id="IPR002933">
    <property type="entry name" value="Peptidase_M20"/>
</dbReference>
<dbReference type="GO" id="GO:0050897">
    <property type="term" value="F:cobalt ion binding"/>
    <property type="evidence" value="ECO:0007669"/>
    <property type="project" value="UniProtKB-UniRule"/>
</dbReference>
<evidence type="ECO:0000256" key="8">
    <source>
        <dbReference type="ARBA" id="ARBA00022801"/>
    </source>
</evidence>
<dbReference type="Pfam" id="PF07687">
    <property type="entry name" value="M20_dimer"/>
    <property type="match status" value="1"/>
</dbReference>
<evidence type="ECO:0000256" key="9">
    <source>
        <dbReference type="ARBA" id="ARBA00022833"/>
    </source>
</evidence>
<comment type="caution">
    <text evidence="17">The sequence shown here is derived from an EMBL/GenBank/DDBJ whole genome shotgun (WGS) entry which is preliminary data.</text>
</comment>
<dbReference type="HAMAP" id="MF_01690">
    <property type="entry name" value="DapE"/>
    <property type="match status" value="1"/>
</dbReference>
<evidence type="ECO:0000256" key="2">
    <source>
        <dbReference type="ARBA" id="ARBA00006746"/>
    </source>
</evidence>
<evidence type="ECO:0000256" key="4">
    <source>
        <dbReference type="ARBA" id="ARBA00011921"/>
    </source>
</evidence>
<comment type="function">
    <text evidence="15">Catalyzes the hydrolysis of N-succinyl-L,L-diaminopimelic acid (SDAP), forming succinate and LL-2,6-diaminopimelate (DAP), an intermediate involved in the bacterial biosynthesis of lysine and meso-diaminopimelic acid, an essential component of bacterial cell walls.</text>
</comment>
<accession>A0A9D9GT50</accession>
<organism evidence="17 18">
    <name type="scientific">Candidatus Avisuccinivibrio stercorigallinarum</name>
    <dbReference type="NCBI Taxonomy" id="2840704"/>
    <lineage>
        <taxon>Bacteria</taxon>
        <taxon>Pseudomonadati</taxon>
        <taxon>Pseudomonadota</taxon>
        <taxon>Gammaproteobacteria</taxon>
        <taxon>Aeromonadales</taxon>
        <taxon>Succinivibrionaceae</taxon>
        <taxon>Succinivibrionaceae incertae sedis</taxon>
        <taxon>Candidatus Avisuccinivibrio</taxon>
    </lineage>
</organism>
<keyword evidence="11 15" id="KW-0457">Lysine biosynthesis</keyword>
<dbReference type="AlphaFoldDB" id="A0A9D9GT50"/>
<keyword evidence="10 15" id="KW-0220">Diaminopimelate biosynthesis</keyword>
<gene>
    <name evidence="15 17" type="primary">dapE</name>
    <name evidence="17" type="ORF">IAB19_03745</name>
</gene>
<dbReference type="CDD" id="cd03891">
    <property type="entry name" value="M20_DapE_proteobac"/>
    <property type="match status" value="1"/>
</dbReference>
<evidence type="ECO:0000256" key="3">
    <source>
        <dbReference type="ARBA" id="ARBA00011738"/>
    </source>
</evidence>
<dbReference type="NCBIfam" id="NF009557">
    <property type="entry name" value="PRK13009.1"/>
    <property type="match status" value="1"/>
</dbReference>
<feature type="binding site" evidence="15">
    <location>
        <position position="108"/>
    </location>
    <ligand>
        <name>Zn(2+)</name>
        <dbReference type="ChEBI" id="CHEBI:29105"/>
        <label>1</label>
    </ligand>
</feature>
<keyword evidence="12 15" id="KW-0170">Cobalt</keyword>
<feature type="domain" description="Peptidase M20 dimerisation" evidence="16">
    <location>
        <begin position="184"/>
        <end position="287"/>
    </location>
</feature>
<dbReference type="InterPro" id="IPR001261">
    <property type="entry name" value="ArgE/DapE_CS"/>
</dbReference>
<dbReference type="Gene3D" id="3.30.70.360">
    <property type="match status" value="1"/>
</dbReference>
<dbReference type="InterPro" id="IPR050072">
    <property type="entry name" value="Peptidase_M20A"/>
</dbReference>
<dbReference type="SUPFAM" id="SSF55031">
    <property type="entry name" value="Bacterial exopeptidase dimerisation domain"/>
    <property type="match status" value="1"/>
</dbReference>
<dbReference type="InterPro" id="IPR011650">
    <property type="entry name" value="Peptidase_M20_dimer"/>
</dbReference>
<dbReference type="GO" id="GO:0008777">
    <property type="term" value="F:acetylornithine deacetylase activity"/>
    <property type="evidence" value="ECO:0007669"/>
    <property type="project" value="TreeGrafter"/>
</dbReference>
<evidence type="ECO:0000256" key="5">
    <source>
        <dbReference type="ARBA" id="ARBA00022391"/>
    </source>
</evidence>
<keyword evidence="9 15" id="KW-0862">Zinc</keyword>
<dbReference type="GO" id="GO:0019877">
    <property type="term" value="P:diaminopimelate biosynthetic process"/>
    <property type="evidence" value="ECO:0007669"/>
    <property type="project" value="UniProtKB-UniRule"/>
</dbReference>
<feature type="binding site" evidence="15">
    <location>
        <position position="71"/>
    </location>
    <ligand>
        <name>Zn(2+)</name>
        <dbReference type="ChEBI" id="CHEBI:29105"/>
        <label>1</label>
    </ligand>
</feature>
<feature type="active site" evidence="15">
    <location>
        <position position="73"/>
    </location>
</feature>
<evidence type="ECO:0000259" key="16">
    <source>
        <dbReference type="Pfam" id="PF07687"/>
    </source>
</evidence>
<feature type="binding site" evidence="15">
    <location>
        <position position="108"/>
    </location>
    <ligand>
        <name>Zn(2+)</name>
        <dbReference type="ChEBI" id="CHEBI:29105"/>
        <label>2</label>
    </ligand>
</feature>
<comment type="catalytic activity">
    <reaction evidence="14 15">
        <text>N-succinyl-(2S,6S)-2,6-diaminopimelate + H2O = (2S,6S)-2,6-diaminopimelate + succinate</text>
        <dbReference type="Rhea" id="RHEA:22608"/>
        <dbReference type="ChEBI" id="CHEBI:15377"/>
        <dbReference type="ChEBI" id="CHEBI:30031"/>
        <dbReference type="ChEBI" id="CHEBI:57609"/>
        <dbReference type="ChEBI" id="CHEBI:58087"/>
        <dbReference type="EC" id="3.5.1.18"/>
    </reaction>
</comment>
<keyword evidence="7 15" id="KW-0479">Metal-binding</keyword>
<evidence type="ECO:0000313" key="18">
    <source>
        <dbReference type="Proteomes" id="UP000823631"/>
    </source>
</evidence>
<dbReference type="PANTHER" id="PTHR43808:SF31">
    <property type="entry name" value="N-ACETYL-L-CITRULLINE DEACETYLASE"/>
    <property type="match status" value="1"/>
</dbReference>
<evidence type="ECO:0000256" key="12">
    <source>
        <dbReference type="ARBA" id="ARBA00023285"/>
    </source>
</evidence>
<dbReference type="EMBL" id="JADINH010000080">
    <property type="protein sequence ID" value="MBO8415479.1"/>
    <property type="molecule type" value="Genomic_DNA"/>
</dbReference>
<name>A0A9D9GT50_9GAMM</name>
<reference evidence="17" key="1">
    <citation type="submission" date="2020-10" db="EMBL/GenBank/DDBJ databases">
        <authorList>
            <person name="Gilroy R."/>
        </authorList>
    </citation>
    <scope>NUCLEOTIDE SEQUENCE</scope>
    <source>
        <strain evidence="17">17213</strain>
    </source>
</reference>
<dbReference type="InterPro" id="IPR005941">
    <property type="entry name" value="DapE_proteobac"/>
</dbReference>
<evidence type="ECO:0000256" key="10">
    <source>
        <dbReference type="ARBA" id="ARBA00022915"/>
    </source>
</evidence>
<keyword evidence="6 15" id="KW-0028">Amino-acid biosynthesis</keyword>
<sequence>MAEIAHPDTVTLTQRLIRRQSITPQDEGCQDLIYSYLKPGRFRTEPFYQDGTVNLLTLHGQGGPFVLFLGHTDVVPTGERSAWSHDPFGAEIVEEDGRQMLYGRGSADMKGADAAMTIALRDFVHAHPEHKGTCALLLTSNEEGDGKGGVSYVAGKLKEQHLIPDYCLVGEPSCRDKLGDTIKVGRRGSLTAHITVKGRQGHVAYPERLINPIHQAAALIAQLQQPLDQGNEVFPPTSFEMTNIKAGTGAENVVPQTCSFMCNWRFNSLQSEESIQAFVEQAVEKLGLECEIRFVLNGLPFVAAEGDFCPRLARIIKEICGIEPELSTSGGTSDGRFIAPLGTQTLEFGPRSLSIHQIDEKTDVKELELLTEVYIKLLENLLL</sequence>
<evidence type="ECO:0000256" key="14">
    <source>
        <dbReference type="ARBA" id="ARBA00051301"/>
    </source>
</evidence>
<protein>
    <recommendedName>
        <fullName evidence="5 15">Succinyl-diaminopimelate desuccinylase</fullName>
        <shortName evidence="15">SDAP desuccinylase</shortName>
        <ecNumber evidence="4 15">3.5.1.18</ecNumber>
    </recommendedName>
    <alternativeName>
        <fullName evidence="13 15">N-succinyl-LL-2,6-diaminoheptanedioate amidohydrolase</fullName>
    </alternativeName>
</protein>
<dbReference type="Pfam" id="PF01546">
    <property type="entry name" value="Peptidase_M20"/>
    <property type="match status" value="1"/>
</dbReference>
<dbReference type="Gene3D" id="3.40.630.10">
    <property type="entry name" value="Zn peptidases"/>
    <property type="match status" value="2"/>
</dbReference>
<comment type="subunit">
    <text evidence="3 15">Homodimer.</text>
</comment>
<dbReference type="GO" id="GO:0009089">
    <property type="term" value="P:lysine biosynthetic process via diaminopimelate"/>
    <property type="evidence" value="ECO:0007669"/>
    <property type="project" value="UniProtKB-UniRule"/>
</dbReference>
<comment type="similarity">
    <text evidence="2 15">Belongs to the peptidase M20A family. DapE subfamily.</text>
</comment>
<comment type="cofactor">
    <cofactor evidence="15">
        <name>Zn(2+)</name>
        <dbReference type="ChEBI" id="CHEBI:29105"/>
    </cofactor>
    <cofactor evidence="15">
        <name>Co(2+)</name>
        <dbReference type="ChEBI" id="CHEBI:48828"/>
    </cofactor>
    <text evidence="15">Binds 2 Zn(2+) or Co(2+) ions per subunit.</text>
</comment>
<proteinExistence type="inferred from homology"/>
<feature type="active site" description="Proton acceptor" evidence="15">
    <location>
        <position position="142"/>
    </location>
</feature>
<dbReference type="SUPFAM" id="SSF53187">
    <property type="entry name" value="Zn-dependent exopeptidases"/>
    <property type="match status" value="1"/>
</dbReference>
<dbReference type="PANTHER" id="PTHR43808">
    <property type="entry name" value="ACETYLORNITHINE DEACETYLASE"/>
    <property type="match status" value="1"/>
</dbReference>
<evidence type="ECO:0000256" key="15">
    <source>
        <dbReference type="HAMAP-Rule" id="MF_01690"/>
    </source>
</evidence>
<feature type="binding site" evidence="15">
    <location>
        <position position="171"/>
    </location>
    <ligand>
        <name>Zn(2+)</name>
        <dbReference type="ChEBI" id="CHEBI:29105"/>
        <label>1</label>
    </ligand>
</feature>
<comment type="pathway">
    <text evidence="1 15">Amino-acid biosynthesis; L-lysine biosynthesis via DAP pathway; LL-2,6-diaminopimelate from (S)-tetrahydrodipicolinate (succinylase route): step 3/3.</text>
</comment>
<feature type="binding site" evidence="15">
    <location>
        <position position="143"/>
    </location>
    <ligand>
        <name>Zn(2+)</name>
        <dbReference type="ChEBI" id="CHEBI:29105"/>
        <label>2</label>
    </ligand>
</feature>
<dbReference type="GO" id="GO:0006526">
    <property type="term" value="P:L-arginine biosynthetic process"/>
    <property type="evidence" value="ECO:0007669"/>
    <property type="project" value="TreeGrafter"/>
</dbReference>